<gene>
    <name evidence="3" type="ORF">FQV27_14060</name>
</gene>
<dbReference type="InterPro" id="IPR015946">
    <property type="entry name" value="KH_dom-like_a/b"/>
</dbReference>
<dbReference type="AlphaFoldDB" id="A0A5C6S0D4"/>
<keyword evidence="4" id="KW-1185">Reference proteome</keyword>
<organism evidence="3 4">
    <name type="scientific">Paracoccus aurantiacus</name>
    <dbReference type="NCBI Taxonomy" id="2599412"/>
    <lineage>
        <taxon>Bacteria</taxon>
        <taxon>Pseudomonadati</taxon>
        <taxon>Pseudomonadota</taxon>
        <taxon>Alphaproteobacteria</taxon>
        <taxon>Rhodobacterales</taxon>
        <taxon>Paracoccaceae</taxon>
        <taxon>Paracoccus</taxon>
    </lineage>
</organism>
<dbReference type="InterPro" id="IPR036102">
    <property type="entry name" value="OsmC/Ohrsf"/>
</dbReference>
<dbReference type="Pfam" id="PF02566">
    <property type="entry name" value="OsmC"/>
    <property type="match status" value="1"/>
</dbReference>
<dbReference type="PANTHER" id="PTHR33797:SF2">
    <property type="entry name" value="ORGANIC HYDROPEROXIDE RESISTANCE PROTEIN-LIKE"/>
    <property type="match status" value="1"/>
</dbReference>
<evidence type="ECO:0000256" key="1">
    <source>
        <dbReference type="ARBA" id="ARBA00007378"/>
    </source>
</evidence>
<proteinExistence type="inferred from homology"/>
<name>A0A5C6S0D4_9RHOB</name>
<reference evidence="3 4" key="1">
    <citation type="submission" date="2019-08" db="EMBL/GenBank/DDBJ databases">
        <authorList>
            <person name="Ye J."/>
        </authorList>
    </citation>
    <scope>NUCLEOTIDE SEQUENCE [LARGE SCALE GENOMIC DNA]</scope>
    <source>
        <strain evidence="3 4">TK008</strain>
    </source>
</reference>
<dbReference type="Proteomes" id="UP000321562">
    <property type="component" value="Unassembled WGS sequence"/>
</dbReference>
<dbReference type="OrthoDB" id="9797508at2"/>
<comment type="caution">
    <text evidence="3">The sequence shown here is derived from an EMBL/GenBank/DDBJ whole genome shotgun (WGS) entry which is preliminary data.</text>
</comment>
<accession>A0A5C6S0D4</accession>
<dbReference type="RefSeq" id="WP_147099673.1">
    <property type="nucleotide sequence ID" value="NZ_JBHUFH010000001.1"/>
</dbReference>
<dbReference type="PANTHER" id="PTHR33797">
    <property type="entry name" value="ORGANIC HYDROPEROXIDE RESISTANCE PROTEIN-LIKE"/>
    <property type="match status" value="1"/>
</dbReference>
<dbReference type="InterPro" id="IPR003718">
    <property type="entry name" value="OsmC/Ohr_fam"/>
</dbReference>
<dbReference type="GO" id="GO:0006979">
    <property type="term" value="P:response to oxidative stress"/>
    <property type="evidence" value="ECO:0007669"/>
    <property type="project" value="InterPro"/>
</dbReference>
<dbReference type="Gene3D" id="2.20.25.10">
    <property type="match status" value="1"/>
</dbReference>
<evidence type="ECO:0000313" key="3">
    <source>
        <dbReference type="EMBL" id="TXB67725.1"/>
    </source>
</evidence>
<dbReference type="InterPro" id="IPR019953">
    <property type="entry name" value="OHR"/>
</dbReference>
<dbReference type="NCBIfam" id="TIGR03561">
    <property type="entry name" value="organ_hyd_perox"/>
    <property type="match status" value="1"/>
</dbReference>
<sequence>MSPETLIYTAEMVSTAGRDGRSNRPDGSFPLKLTVPEALGGPGGEGTNPEELFAAGYSACFIGALKVAGRQAKQPVPEDVQVTAKVGIGKVETGYGLAVELIVDLPGMDRDTAQSLIEQAHRTCPYSNATRGNIDVKLTLA</sequence>
<dbReference type="Gene3D" id="3.30.300.20">
    <property type="match status" value="1"/>
</dbReference>
<comment type="similarity">
    <text evidence="1">Belongs to the OsmC/Ohr family.</text>
</comment>
<dbReference type="SUPFAM" id="SSF82784">
    <property type="entry name" value="OsmC-like"/>
    <property type="match status" value="1"/>
</dbReference>
<evidence type="ECO:0000256" key="2">
    <source>
        <dbReference type="SAM" id="MobiDB-lite"/>
    </source>
</evidence>
<feature type="region of interest" description="Disordered" evidence="2">
    <location>
        <begin position="13"/>
        <end position="32"/>
    </location>
</feature>
<evidence type="ECO:0000313" key="4">
    <source>
        <dbReference type="Proteomes" id="UP000321562"/>
    </source>
</evidence>
<protein>
    <submittedName>
        <fullName evidence="3">Organic hydroperoxide resistance protein</fullName>
    </submittedName>
</protein>
<dbReference type="EMBL" id="VOPL01000006">
    <property type="protein sequence ID" value="TXB67725.1"/>
    <property type="molecule type" value="Genomic_DNA"/>
</dbReference>